<dbReference type="EMBL" id="JAGHQL010000024">
    <property type="protein sequence ID" value="KAH0543985.1"/>
    <property type="molecule type" value="Genomic_DNA"/>
</dbReference>
<comment type="subcellular location">
    <subcellularLocation>
        <location evidence="1">Cytoplasm</location>
        <location evidence="1">Cytoskeleton</location>
        <location evidence="1">Spindle</location>
    </subcellularLocation>
</comment>
<keyword evidence="8" id="KW-0206">Cytoskeleton</keyword>
<dbReference type="GO" id="GO:0005829">
    <property type="term" value="C:cytosol"/>
    <property type="evidence" value="ECO:0007669"/>
    <property type="project" value="TreeGrafter"/>
</dbReference>
<dbReference type="GO" id="GO:0051301">
    <property type="term" value="P:cell division"/>
    <property type="evidence" value="ECO:0007669"/>
    <property type="project" value="UniProtKB-KW"/>
</dbReference>
<keyword evidence="5" id="KW-0493">Microtubule</keyword>
<dbReference type="GO" id="GO:0005874">
    <property type="term" value="C:microtubule"/>
    <property type="evidence" value="ECO:0007669"/>
    <property type="project" value="UniProtKB-KW"/>
</dbReference>
<gene>
    <name evidence="11" type="ORF">FGG08_001752</name>
</gene>
<keyword evidence="3" id="KW-0963">Cytoplasm</keyword>
<keyword evidence="7 10" id="KW-0175">Coiled coil</keyword>
<dbReference type="PANTHER" id="PTHR31570:SF1">
    <property type="entry name" value="HAUS AUGMIN-LIKE COMPLEX SUBUNIT 1"/>
    <property type="match status" value="1"/>
</dbReference>
<evidence type="ECO:0000256" key="1">
    <source>
        <dbReference type="ARBA" id="ARBA00004186"/>
    </source>
</evidence>
<evidence type="ECO:0000256" key="5">
    <source>
        <dbReference type="ARBA" id="ARBA00022701"/>
    </source>
</evidence>
<dbReference type="InterPro" id="IPR026243">
    <property type="entry name" value="HAUS1"/>
</dbReference>
<dbReference type="GO" id="GO:0051225">
    <property type="term" value="P:spindle assembly"/>
    <property type="evidence" value="ECO:0007669"/>
    <property type="project" value="InterPro"/>
</dbReference>
<keyword evidence="9" id="KW-0131">Cell cycle</keyword>
<name>A0A9P8I672_9PEZI</name>
<dbReference type="Pfam" id="PF25762">
    <property type="entry name" value="HAUS1"/>
    <property type="match status" value="1"/>
</dbReference>
<evidence type="ECO:0000256" key="10">
    <source>
        <dbReference type="SAM" id="Coils"/>
    </source>
</evidence>
<dbReference type="GO" id="GO:0070652">
    <property type="term" value="C:HAUS complex"/>
    <property type="evidence" value="ECO:0007669"/>
    <property type="project" value="InterPro"/>
</dbReference>
<feature type="coiled-coil region" evidence="10">
    <location>
        <begin position="225"/>
        <end position="276"/>
    </location>
</feature>
<dbReference type="AlphaFoldDB" id="A0A9P8I672"/>
<evidence type="ECO:0000313" key="12">
    <source>
        <dbReference type="Proteomes" id="UP000698800"/>
    </source>
</evidence>
<evidence type="ECO:0000313" key="11">
    <source>
        <dbReference type="EMBL" id="KAH0543985.1"/>
    </source>
</evidence>
<reference evidence="11" key="1">
    <citation type="submission" date="2021-03" db="EMBL/GenBank/DDBJ databases">
        <title>Comparative genomics and phylogenomic investigation of the class Geoglossomycetes provide insights into ecological specialization and systematics.</title>
        <authorList>
            <person name="Melie T."/>
            <person name="Pirro S."/>
            <person name="Miller A.N."/>
            <person name="Quandt A."/>
        </authorList>
    </citation>
    <scope>NUCLEOTIDE SEQUENCE</scope>
    <source>
        <strain evidence="11">GBOQ0MN5Z8</strain>
    </source>
</reference>
<evidence type="ECO:0008006" key="13">
    <source>
        <dbReference type="Google" id="ProtNLM"/>
    </source>
</evidence>
<evidence type="ECO:0000256" key="9">
    <source>
        <dbReference type="ARBA" id="ARBA00023306"/>
    </source>
</evidence>
<keyword evidence="12" id="KW-1185">Reference proteome</keyword>
<evidence type="ECO:0000256" key="2">
    <source>
        <dbReference type="ARBA" id="ARBA00005479"/>
    </source>
</evidence>
<sequence length="294" mass="32926">MASQWSPGAIFSPSQARQQQAQAKDWNYIDTWLSVKYSPKSAPPFERNNETLKALLALASWNEGVDEERALVAKVEAKALEELKAEAETDADAEVLEGLNHSLTREGRRSLESIAALSVSLGSTSVDQAKLGRSIIGLTKLRFDLEQQTQRVEVLRGKLQSDLDLLRNTLSKVQSDEFTPSPSLPQKTAEWNRATKILTTKVQEYKDRLVSLGDEEPPHPSLPEIIAEEKEIAALKARVILLETQVKAFQGLPHDIDLAKLEVGRVRRELEKLTRQRDKLFEGLVEGRGDSNYF</sequence>
<feature type="coiled-coil region" evidence="10">
    <location>
        <begin position="70"/>
        <end position="97"/>
    </location>
</feature>
<evidence type="ECO:0000256" key="8">
    <source>
        <dbReference type="ARBA" id="ARBA00023212"/>
    </source>
</evidence>
<keyword evidence="4" id="KW-0132">Cell division</keyword>
<organism evidence="11 12">
    <name type="scientific">Glutinoglossum americanum</name>
    <dbReference type="NCBI Taxonomy" id="1670608"/>
    <lineage>
        <taxon>Eukaryota</taxon>
        <taxon>Fungi</taxon>
        <taxon>Dikarya</taxon>
        <taxon>Ascomycota</taxon>
        <taxon>Pezizomycotina</taxon>
        <taxon>Geoglossomycetes</taxon>
        <taxon>Geoglossales</taxon>
        <taxon>Geoglossaceae</taxon>
        <taxon>Glutinoglossum</taxon>
    </lineage>
</organism>
<proteinExistence type="inferred from homology"/>
<protein>
    <recommendedName>
        <fullName evidence="13">HAUS augmin-like complex subunit 1</fullName>
    </recommendedName>
</protein>
<dbReference type="OrthoDB" id="5372507at2759"/>
<evidence type="ECO:0000256" key="6">
    <source>
        <dbReference type="ARBA" id="ARBA00022776"/>
    </source>
</evidence>
<dbReference type="GO" id="GO:0005819">
    <property type="term" value="C:spindle"/>
    <property type="evidence" value="ECO:0007669"/>
    <property type="project" value="UniProtKB-SubCell"/>
</dbReference>
<evidence type="ECO:0000256" key="7">
    <source>
        <dbReference type="ARBA" id="ARBA00023054"/>
    </source>
</evidence>
<dbReference type="Proteomes" id="UP000698800">
    <property type="component" value="Unassembled WGS sequence"/>
</dbReference>
<comment type="caution">
    <text evidence="11">The sequence shown here is derived from an EMBL/GenBank/DDBJ whole genome shotgun (WGS) entry which is preliminary data.</text>
</comment>
<comment type="similarity">
    <text evidence="2">Belongs to the HAUS1 family.</text>
</comment>
<keyword evidence="6" id="KW-0498">Mitosis</keyword>
<evidence type="ECO:0000256" key="3">
    <source>
        <dbReference type="ARBA" id="ARBA00022490"/>
    </source>
</evidence>
<dbReference type="PANTHER" id="PTHR31570">
    <property type="entry name" value="HAUS AUGMIN-LIKE COMPLEX SUBUNIT 1"/>
    <property type="match status" value="1"/>
</dbReference>
<evidence type="ECO:0000256" key="4">
    <source>
        <dbReference type="ARBA" id="ARBA00022618"/>
    </source>
</evidence>
<accession>A0A9P8I672</accession>